<evidence type="ECO:0000256" key="6">
    <source>
        <dbReference type="ARBA" id="ARBA00022692"/>
    </source>
</evidence>
<dbReference type="GO" id="GO:0009055">
    <property type="term" value="F:electron transfer activity"/>
    <property type="evidence" value="ECO:0007669"/>
    <property type="project" value="InterPro"/>
</dbReference>
<comment type="cofactor">
    <cofactor evidence="12">
        <name>heme</name>
        <dbReference type="ChEBI" id="CHEBI:30413"/>
    </cofactor>
    <text evidence="12">The heme is bound between the two transmembrane subunits.</text>
</comment>
<gene>
    <name evidence="14" type="primary">sdhC</name>
    <name evidence="14" type="ORF">D6Z83_22245</name>
    <name evidence="15" type="ORF">EBE87_03900</name>
</gene>
<dbReference type="Proteomes" id="UP000274097">
    <property type="component" value="Unassembled WGS sequence"/>
</dbReference>
<evidence type="ECO:0000256" key="11">
    <source>
        <dbReference type="ARBA" id="ARBA00025912"/>
    </source>
</evidence>
<keyword evidence="10 13" id="KW-0472">Membrane</keyword>
<feature type="transmembrane region" description="Helical" evidence="13">
    <location>
        <begin position="50"/>
        <end position="69"/>
    </location>
</feature>
<name>A0A3A9J684_9PROT</name>
<dbReference type="GO" id="GO:0006099">
    <property type="term" value="P:tricarboxylic acid cycle"/>
    <property type="evidence" value="ECO:0007669"/>
    <property type="project" value="InterPro"/>
</dbReference>
<evidence type="ECO:0000256" key="10">
    <source>
        <dbReference type="ARBA" id="ARBA00023136"/>
    </source>
</evidence>
<dbReference type="Pfam" id="PF01127">
    <property type="entry name" value="Sdh_cyt"/>
    <property type="match status" value="1"/>
</dbReference>
<dbReference type="Gene3D" id="1.20.1300.10">
    <property type="entry name" value="Fumarate reductase/succinate dehydrogenase, transmembrane subunit"/>
    <property type="match status" value="1"/>
</dbReference>
<comment type="subunit">
    <text evidence="11">Part of an enzyme complex containing four subunits: a flavoprotein, an iron-sulfur protein, plus two membrane-anchoring proteins, SdhC and SdhD. The complex can form homotrimers.</text>
</comment>
<dbReference type="PROSITE" id="PS01001">
    <property type="entry name" value="SDH_CYT_2"/>
    <property type="match status" value="1"/>
</dbReference>
<evidence type="ECO:0000313" key="15">
    <source>
        <dbReference type="EMBL" id="RMI26430.1"/>
    </source>
</evidence>
<keyword evidence="5 12" id="KW-0349">Heme</keyword>
<dbReference type="CDD" id="cd03499">
    <property type="entry name" value="SQR_TypeC_SdhC"/>
    <property type="match status" value="1"/>
</dbReference>
<reference evidence="14 17" key="1">
    <citation type="submission" date="2018-09" db="EMBL/GenBank/DDBJ databases">
        <title>Roseomonas sp. nov., isolated from feces of Tibetan antelopes in the Qinghai-Tibet plateau, China.</title>
        <authorList>
            <person name="Tian Z."/>
        </authorList>
    </citation>
    <scope>NUCLEOTIDE SEQUENCE [LARGE SCALE GENOMIC DNA]</scope>
    <source>
        <strain evidence="15 16">Z23</strain>
        <strain evidence="14 17">Z24</strain>
    </source>
</reference>
<dbReference type="AlphaFoldDB" id="A0A3A9J684"/>
<comment type="function">
    <text evidence="1">Membrane-anchoring subunit of succinate dehydrogenase (SDH).</text>
</comment>
<evidence type="ECO:0000256" key="1">
    <source>
        <dbReference type="ARBA" id="ARBA00004050"/>
    </source>
</evidence>
<dbReference type="OrthoDB" id="9799441at2"/>
<evidence type="ECO:0000256" key="8">
    <source>
        <dbReference type="ARBA" id="ARBA00022989"/>
    </source>
</evidence>
<evidence type="ECO:0000313" key="16">
    <source>
        <dbReference type="Proteomes" id="UP000274097"/>
    </source>
</evidence>
<dbReference type="EMBL" id="RAQU01000198">
    <property type="protein sequence ID" value="RKK01962.1"/>
    <property type="molecule type" value="Genomic_DNA"/>
</dbReference>
<sequence length="147" mass="16434">MPIIKDARETLMVGRRTDGTRVNRPLSPHLQVYDLMQMTSGMSVLSRNTGIAWTLGLVFLVWWLVAAAAGPEAFARVQWFFSSFLGILVLAGLTAVAWFHTFAGLRHLYWDFGHGYHLPEVMKTGWAAIIASGVMTVLTWLVALISW</sequence>
<evidence type="ECO:0000313" key="17">
    <source>
        <dbReference type="Proteomes" id="UP000278036"/>
    </source>
</evidence>
<protein>
    <recommendedName>
        <fullName evidence="4">Succinate dehydrogenase cytochrome b556 subunit</fullName>
    </recommendedName>
</protein>
<dbReference type="InParanoid" id="A0A3A9J684"/>
<feature type="transmembrane region" description="Helical" evidence="13">
    <location>
        <begin position="81"/>
        <end position="105"/>
    </location>
</feature>
<dbReference type="Proteomes" id="UP000278036">
    <property type="component" value="Unassembled WGS sequence"/>
</dbReference>
<evidence type="ECO:0000313" key="14">
    <source>
        <dbReference type="EMBL" id="RKK01962.1"/>
    </source>
</evidence>
<dbReference type="EMBL" id="RFLX01000002">
    <property type="protein sequence ID" value="RMI26430.1"/>
    <property type="molecule type" value="Genomic_DNA"/>
</dbReference>
<evidence type="ECO:0000256" key="3">
    <source>
        <dbReference type="ARBA" id="ARBA00007244"/>
    </source>
</evidence>
<dbReference type="InterPro" id="IPR000701">
    <property type="entry name" value="SuccDH_FuR_B_TM-su"/>
</dbReference>
<keyword evidence="7 12" id="KW-0479">Metal-binding</keyword>
<feature type="binding site" description="axial binding residue" evidence="12">
    <location>
        <position position="100"/>
    </location>
    <ligand>
        <name>heme</name>
        <dbReference type="ChEBI" id="CHEBI:30413"/>
        <note>ligand shared with second transmembrane subunit</note>
    </ligand>
    <ligandPart>
        <name>Fe</name>
        <dbReference type="ChEBI" id="CHEBI:18248"/>
    </ligandPart>
</feature>
<dbReference type="GO" id="GO:0046872">
    <property type="term" value="F:metal ion binding"/>
    <property type="evidence" value="ECO:0007669"/>
    <property type="project" value="UniProtKB-KW"/>
</dbReference>
<keyword evidence="6 13" id="KW-0812">Transmembrane</keyword>
<keyword evidence="9 12" id="KW-0408">Iron</keyword>
<evidence type="ECO:0000256" key="5">
    <source>
        <dbReference type="ARBA" id="ARBA00022617"/>
    </source>
</evidence>
<dbReference type="PIRSF" id="PIRSF000178">
    <property type="entry name" value="SDH_cyt_b560"/>
    <property type="match status" value="1"/>
</dbReference>
<keyword evidence="16" id="KW-1185">Reference proteome</keyword>
<dbReference type="InterPro" id="IPR034804">
    <property type="entry name" value="SQR/QFR_C/D"/>
</dbReference>
<dbReference type="SUPFAM" id="SSF81343">
    <property type="entry name" value="Fumarate reductase respiratory complex transmembrane subunits"/>
    <property type="match status" value="1"/>
</dbReference>
<comment type="similarity">
    <text evidence="3">Belongs to the cytochrome b560 family.</text>
</comment>
<comment type="subcellular location">
    <subcellularLocation>
        <location evidence="2">Membrane</location>
        <topology evidence="2">Multi-pass membrane protein</topology>
    </subcellularLocation>
</comment>
<dbReference type="NCBIfam" id="TIGR02970">
    <property type="entry name" value="succ_dehyd_cytB"/>
    <property type="match status" value="1"/>
</dbReference>
<evidence type="ECO:0000256" key="2">
    <source>
        <dbReference type="ARBA" id="ARBA00004141"/>
    </source>
</evidence>
<proteinExistence type="inferred from homology"/>
<evidence type="ECO:0000256" key="13">
    <source>
        <dbReference type="SAM" id="Phobius"/>
    </source>
</evidence>
<evidence type="ECO:0000256" key="7">
    <source>
        <dbReference type="ARBA" id="ARBA00022723"/>
    </source>
</evidence>
<evidence type="ECO:0000256" key="12">
    <source>
        <dbReference type="PIRSR" id="PIRSR000178-1"/>
    </source>
</evidence>
<accession>A0A3A9J684</accession>
<comment type="caution">
    <text evidence="14">The sequence shown here is derived from an EMBL/GenBank/DDBJ whole genome shotgun (WGS) entry which is preliminary data.</text>
</comment>
<keyword evidence="8 13" id="KW-1133">Transmembrane helix</keyword>
<dbReference type="PANTHER" id="PTHR10978">
    <property type="entry name" value="SUCCINATE DEHYDROGENASE CYTOCHROME B560 SUBUNIT"/>
    <property type="match status" value="1"/>
</dbReference>
<dbReference type="InterPro" id="IPR014314">
    <property type="entry name" value="Succ_DH_cytb556"/>
</dbReference>
<dbReference type="GO" id="GO:0016020">
    <property type="term" value="C:membrane"/>
    <property type="evidence" value="ECO:0007669"/>
    <property type="project" value="UniProtKB-SubCell"/>
</dbReference>
<feature type="transmembrane region" description="Helical" evidence="13">
    <location>
        <begin position="125"/>
        <end position="145"/>
    </location>
</feature>
<evidence type="ECO:0000256" key="4">
    <source>
        <dbReference type="ARBA" id="ARBA00020076"/>
    </source>
</evidence>
<dbReference type="RefSeq" id="WP_120640399.1">
    <property type="nucleotide sequence ID" value="NZ_RAQU01000198.1"/>
</dbReference>
<organism evidence="14 17">
    <name type="scientific">Teichococcus wenyumeiae</name>
    <dbReference type="NCBI Taxonomy" id="2478470"/>
    <lineage>
        <taxon>Bacteria</taxon>
        <taxon>Pseudomonadati</taxon>
        <taxon>Pseudomonadota</taxon>
        <taxon>Alphaproteobacteria</taxon>
        <taxon>Acetobacterales</taxon>
        <taxon>Roseomonadaceae</taxon>
        <taxon>Roseomonas</taxon>
    </lineage>
</organism>
<evidence type="ECO:0000256" key="9">
    <source>
        <dbReference type="ARBA" id="ARBA00023004"/>
    </source>
</evidence>
<dbReference type="PANTHER" id="PTHR10978:SF5">
    <property type="entry name" value="SUCCINATE DEHYDROGENASE CYTOCHROME B560 SUBUNIT, MITOCHONDRIAL"/>
    <property type="match status" value="1"/>
</dbReference>
<dbReference type="InterPro" id="IPR018495">
    <property type="entry name" value="Succ_DH_cyt_bsu_CS"/>
</dbReference>